<sequence>MRFFDHRKPADTGTDDNADTLGIFLGCGQAAVLNRLYTCGHPEVDEVIHVTRLLTGDVILDIEALDLAGKAGGKRRGVKFGDGRNARLAFD</sequence>
<keyword evidence="2" id="KW-1185">Reference proteome</keyword>
<accession>A0A254THI9</accession>
<dbReference type="Proteomes" id="UP000197535">
    <property type="component" value="Unassembled WGS sequence"/>
</dbReference>
<proteinExistence type="predicted"/>
<evidence type="ECO:0000313" key="1">
    <source>
        <dbReference type="EMBL" id="OWW22110.1"/>
    </source>
</evidence>
<dbReference type="EMBL" id="LSTO01000001">
    <property type="protein sequence ID" value="OWW22110.1"/>
    <property type="molecule type" value="Genomic_DNA"/>
</dbReference>
<dbReference type="AlphaFoldDB" id="A0A254THI9"/>
<organism evidence="1 2">
    <name type="scientific">Noviherbaspirillum denitrificans</name>
    <dbReference type="NCBI Taxonomy" id="1968433"/>
    <lineage>
        <taxon>Bacteria</taxon>
        <taxon>Pseudomonadati</taxon>
        <taxon>Pseudomonadota</taxon>
        <taxon>Betaproteobacteria</taxon>
        <taxon>Burkholderiales</taxon>
        <taxon>Oxalobacteraceae</taxon>
        <taxon>Noviherbaspirillum</taxon>
    </lineage>
</organism>
<reference evidence="1 2" key="1">
    <citation type="submission" date="2016-02" db="EMBL/GenBank/DDBJ databases">
        <authorList>
            <person name="Wen L."/>
            <person name="He K."/>
            <person name="Yang H."/>
        </authorList>
    </citation>
    <scope>NUCLEOTIDE SEQUENCE [LARGE SCALE GENOMIC DNA]</scope>
    <source>
        <strain evidence="1 2">TSA40</strain>
    </source>
</reference>
<protein>
    <submittedName>
        <fullName evidence="1">Uncharacterized protein</fullName>
    </submittedName>
</protein>
<comment type="caution">
    <text evidence="1">The sequence shown here is derived from an EMBL/GenBank/DDBJ whole genome shotgun (WGS) entry which is preliminary data.</text>
</comment>
<name>A0A254THI9_9BURK</name>
<gene>
    <name evidence="1" type="ORF">AYR66_24055</name>
</gene>
<evidence type="ECO:0000313" key="2">
    <source>
        <dbReference type="Proteomes" id="UP000197535"/>
    </source>
</evidence>